<evidence type="ECO:0000313" key="1">
    <source>
        <dbReference type="EMBL" id="KAI3776587.1"/>
    </source>
</evidence>
<keyword evidence="2" id="KW-1185">Reference proteome</keyword>
<organism evidence="1 2">
    <name type="scientific">Smallanthus sonchifolius</name>
    <dbReference type="NCBI Taxonomy" id="185202"/>
    <lineage>
        <taxon>Eukaryota</taxon>
        <taxon>Viridiplantae</taxon>
        <taxon>Streptophyta</taxon>
        <taxon>Embryophyta</taxon>
        <taxon>Tracheophyta</taxon>
        <taxon>Spermatophyta</taxon>
        <taxon>Magnoliopsida</taxon>
        <taxon>eudicotyledons</taxon>
        <taxon>Gunneridae</taxon>
        <taxon>Pentapetalae</taxon>
        <taxon>asterids</taxon>
        <taxon>campanulids</taxon>
        <taxon>Asterales</taxon>
        <taxon>Asteraceae</taxon>
        <taxon>Asteroideae</taxon>
        <taxon>Heliantheae alliance</taxon>
        <taxon>Millerieae</taxon>
        <taxon>Smallanthus</taxon>
    </lineage>
</organism>
<evidence type="ECO:0000313" key="2">
    <source>
        <dbReference type="Proteomes" id="UP001056120"/>
    </source>
</evidence>
<accession>A0ACB9FZK3</accession>
<reference evidence="2" key="1">
    <citation type="journal article" date="2022" name="Mol. Ecol. Resour.">
        <title>The genomes of chicory, endive, great burdock and yacon provide insights into Asteraceae palaeo-polyploidization history and plant inulin production.</title>
        <authorList>
            <person name="Fan W."/>
            <person name="Wang S."/>
            <person name="Wang H."/>
            <person name="Wang A."/>
            <person name="Jiang F."/>
            <person name="Liu H."/>
            <person name="Zhao H."/>
            <person name="Xu D."/>
            <person name="Zhang Y."/>
        </authorList>
    </citation>
    <scope>NUCLEOTIDE SEQUENCE [LARGE SCALE GENOMIC DNA]</scope>
    <source>
        <strain evidence="2">cv. Yunnan</strain>
    </source>
</reference>
<sequence length="603" mass="67705">MSPLTNPTGISRIDEVFGHQTADTRQLHRAARRKFRLAWDSMDSTIGIDTPGHGANVEPCAHEQSTCPALTFSAVGWGVTDWYQSLGYRELGATGLLQWFESIEGTFLNSDCPDNLRVRHATSVFQKLALTWWNGEKRTRGMEATMAFPWNEVKRLMTEEFCPRNEVRKLEAEFWDLTQDSGESLAYTTRCHELSLLVPYMVTPLTRCIEKYIGELPRQIQDTVLGRNPATLEDAIRLSATLTDNHVKAGTLTRKGTKKAPDTTTPSVHIKEAKTKPYHHNTKKSLEILLWSLLLCLLTKLLPWLKHQSRSHMWGPTHSVPHAIITISKIFLVVFALTVGNMAIRSIQGGACGRAFNINANDAQANNDVVNGTFLVNCQYASILFDTGADKSFVSLNFEPLFAKTRSKLEKTFTVEVANGDSLTIDSIIHECSLELNDHTFPINLVPMPLGSFDIIIGMDWLSNHHAEVICFEKCIQIPLPSGETLRVFGEKPCKGLKLMSCTTAQKYLRKKYVAFLAHIVQKDVKEKNIQDIPIIRDFPEVFPEDLSGLPPVRQVEFHIDLVPGANPVARAPYRLAPYEMQELASQLQELSDKGFIRPSHSP</sequence>
<gene>
    <name evidence="1" type="ORF">L1987_46373</name>
</gene>
<name>A0ACB9FZK3_9ASTR</name>
<dbReference type="Proteomes" id="UP001056120">
    <property type="component" value="Linkage Group LG15"/>
</dbReference>
<protein>
    <submittedName>
        <fullName evidence="1">Uncharacterized protein</fullName>
    </submittedName>
</protein>
<reference evidence="1 2" key="2">
    <citation type="journal article" date="2022" name="Mol. Ecol. Resour.">
        <title>The genomes of chicory, endive, great burdock and yacon provide insights into Asteraceae paleo-polyploidization history and plant inulin production.</title>
        <authorList>
            <person name="Fan W."/>
            <person name="Wang S."/>
            <person name="Wang H."/>
            <person name="Wang A."/>
            <person name="Jiang F."/>
            <person name="Liu H."/>
            <person name="Zhao H."/>
            <person name="Xu D."/>
            <person name="Zhang Y."/>
        </authorList>
    </citation>
    <scope>NUCLEOTIDE SEQUENCE [LARGE SCALE GENOMIC DNA]</scope>
    <source>
        <strain evidence="2">cv. Yunnan</strain>
        <tissue evidence="1">Leaves</tissue>
    </source>
</reference>
<proteinExistence type="predicted"/>
<comment type="caution">
    <text evidence="1">The sequence shown here is derived from an EMBL/GenBank/DDBJ whole genome shotgun (WGS) entry which is preliminary data.</text>
</comment>
<dbReference type="EMBL" id="CM042032">
    <property type="protein sequence ID" value="KAI3776587.1"/>
    <property type="molecule type" value="Genomic_DNA"/>
</dbReference>